<feature type="binding site" evidence="3">
    <location>
        <position position="170"/>
    </location>
    <ligand>
        <name>substrate</name>
    </ligand>
</feature>
<feature type="site" description="Lowers pKa of active site Tyr" evidence="4">
    <location>
        <position position="137"/>
    </location>
</feature>
<dbReference type="FunFam" id="3.20.20.100:FF:000002">
    <property type="entry name" value="2,5-diketo-D-gluconic acid reductase A"/>
    <property type="match status" value="1"/>
</dbReference>
<feature type="domain" description="NADP-dependent oxidoreductase" evidence="5">
    <location>
        <begin position="71"/>
        <end position="338"/>
    </location>
</feature>
<proteinExistence type="predicted"/>
<dbReference type="InterPro" id="IPR044488">
    <property type="entry name" value="AKR2E"/>
</dbReference>
<organism evidence="6 7">
    <name type="scientific">Arctia plantaginis</name>
    <name type="common">Wood tiger moth</name>
    <name type="synonym">Phalaena plantaginis</name>
    <dbReference type="NCBI Taxonomy" id="874455"/>
    <lineage>
        <taxon>Eukaryota</taxon>
        <taxon>Metazoa</taxon>
        <taxon>Ecdysozoa</taxon>
        <taxon>Arthropoda</taxon>
        <taxon>Hexapoda</taxon>
        <taxon>Insecta</taxon>
        <taxon>Pterygota</taxon>
        <taxon>Neoptera</taxon>
        <taxon>Endopterygota</taxon>
        <taxon>Lepidoptera</taxon>
        <taxon>Glossata</taxon>
        <taxon>Ditrysia</taxon>
        <taxon>Noctuoidea</taxon>
        <taxon>Erebidae</taxon>
        <taxon>Arctiinae</taxon>
        <taxon>Arctia</taxon>
    </lineage>
</organism>
<dbReference type="OrthoDB" id="9974421at2759"/>
<dbReference type="CDD" id="cd19116">
    <property type="entry name" value="AKR_AKR2E1-5"/>
    <property type="match status" value="1"/>
</dbReference>
<feature type="active site" description="Proton donor" evidence="2">
    <location>
        <position position="109"/>
    </location>
</feature>
<dbReference type="EMBL" id="CADEBD010000439">
    <property type="protein sequence ID" value="CAB3255410.1"/>
    <property type="molecule type" value="Genomic_DNA"/>
</dbReference>
<dbReference type="SUPFAM" id="SSF51430">
    <property type="entry name" value="NAD(P)-linked oxidoreductase"/>
    <property type="match status" value="1"/>
</dbReference>
<keyword evidence="1" id="KW-0560">Oxidoreductase</keyword>
<evidence type="ECO:0000256" key="1">
    <source>
        <dbReference type="ARBA" id="ARBA00023002"/>
    </source>
</evidence>
<dbReference type="Proteomes" id="UP000494256">
    <property type="component" value="Unassembled WGS sequence"/>
</dbReference>
<protein>
    <recommendedName>
        <fullName evidence="5">NADP-dependent oxidoreductase domain-containing protein</fullName>
    </recommendedName>
</protein>
<dbReference type="PRINTS" id="PR00069">
    <property type="entry name" value="ALDKETRDTASE"/>
</dbReference>
<accession>A0A8S1B6U5</accession>
<dbReference type="PIRSF" id="PIRSF000097">
    <property type="entry name" value="AKR"/>
    <property type="match status" value="1"/>
</dbReference>
<dbReference type="Pfam" id="PF00248">
    <property type="entry name" value="Aldo_ket_red"/>
    <property type="match status" value="1"/>
</dbReference>
<dbReference type="GO" id="GO:0016616">
    <property type="term" value="F:oxidoreductase activity, acting on the CH-OH group of donors, NAD or NADP as acceptor"/>
    <property type="evidence" value="ECO:0007669"/>
    <property type="project" value="UniProtKB-ARBA"/>
</dbReference>
<evidence type="ECO:0000313" key="7">
    <source>
        <dbReference type="Proteomes" id="UP000494256"/>
    </source>
</evidence>
<dbReference type="InterPro" id="IPR023210">
    <property type="entry name" value="NADP_OxRdtase_dom"/>
</dbReference>
<evidence type="ECO:0000256" key="4">
    <source>
        <dbReference type="PIRSR" id="PIRSR000097-3"/>
    </source>
</evidence>
<gene>
    <name evidence="6" type="ORF">APLA_LOCUS15212</name>
</gene>
<sequence>PLSHIVEYGELNFPPVKTALREVHACFCKSNGIPRLAIMEIGDRFVLSGRLVTAAEVPVVKLNDGTEMPVLALGTWLGMGGKPKGAEIEQAVLWALDAGYTHIDTAFAYKIEDQVGRALGKKFAEGLKREDVYITTKLFNDAHARDAVVPTLRKSLKNLNLDYVDMYLIHWPVGQFANGSYDLTDYLDTWQGMIEAKSLGLTKSIGVSNFNEEQINRLLDHGLEKPAALQVELNLNLQQPALLSYCKKQEIAVMSYTPFGSLFYNKASSDAPPPRIDDPALVSIANKYNKTVTQINLKYLIDIGAIPLPKSVTKSRIEENINIFDFELSPSDREILKGFDKNFRTIKQTKWLDHPYYPFEKN</sequence>
<evidence type="ECO:0000256" key="2">
    <source>
        <dbReference type="PIRSR" id="PIRSR000097-1"/>
    </source>
</evidence>
<reference evidence="6 7" key="1">
    <citation type="submission" date="2020-04" db="EMBL/GenBank/DDBJ databases">
        <authorList>
            <person name="Wallbank WR R."/>
            <person name="Pardo Diaz C."/>
            <person name="Kozak K."/>
            <person name="Martin S."/>
            <person name="Jiggins C."/>
            <person name="Moest M."/>
            <person name="Warren A I."/>
            <person name="Byers J.R.P. K."/>
            <person name="Montejo-Kovacevich G."/>
            <person name="Yen C E."/>
        </authorList>
    </citation>
    <scope>NUCLEOTIDE SEQUENCE [LARGE SCALE GENOMIC DNA]</scope>
</reference>
<dbReference type="InterPro" id="IPR036812">
    <property type="entry name" value="NAD(P)_OxRdtase_dom_sf"/>
</dbReference>
<name>A0A8S1B6U5_ARCPL</name>
<dbReference type="Gene3D" id="3.20.20.100">
    <property type="entry name" value="NADP-dependent oxidoreductase domain"/>
    <property type="match status" value="1"/>
</dbReference>
<feature type="non-terminal residue" evidence="6">
    <location>
        <position position="1"/>
    </location>
</feature>
<evidence type="ECO:0000313" key="6">
    <source>
        <dbReference type="EMBL" id="CAB3255410.1"/>
    </source>
</evidence>
<dbReference type="PANTHER" id="PTHR11732">
    <property type="entry name" value="ALDO/KETO REDUCTASE"/>
    <property type="match status" value="1"/>
</dbReference>
<dbReference type="PROSITE" id="PS00063">
    <property type="entry name" value="ALDOKETO_REDUCTASE_3"/>
    <property type="match status" value="1"/>
</dbReference>
<comment type="caution">
    <text evidence="6">The sequence shown here is derived from an EMBL/GenBank/DDBJ whole genome shotgun (WGS) entry which is preliminary data.</text>
</comment>
<evidence type="ECO:0000256" key="3">
    <source>
        <dbReference type="PIRSR" id="PIRSR000097-2"/>
    </source>
</evidence>
<dbReference type="InterPro" id="IPR018170">
    <property type="entry name" value="Aldo/ket_reductase_CS"/>
</dbReference>
<dbReference type="PROSITE" id="PS00062">
    <property type="entry name" value="ALDOKETO_REDUCTASE_2"/>
    <property type="match status" value="1"/>
</dbReference>
<dbReference type="InterPro" id="IPR020471">
    <property type="entry name" value="AKR"/>
</dbReference>
<evidence type="ECO:0000259" key="5">
    <source>
        <dbReference type="Pfam" id="PF00248"/>
    </source>
</evidence>
<dbReference type="AlphaFoldDB" id="A0A8S1B6U5"/>